<dbReference type="Proteomes" id="UP000008370">
    <property type="component" value="Unassembled WGS sequence"/>
</dbReference>
<dbReference type="Gene3D" id="1.10.510.10">
    <property type="entry name" value="Transferase(Phosphotransferase) domain 1"/>
    <property type="match status" value="1"/>
</dbReference>
<dbReference type="GO" id="GO:0005524">
    <property type="term" value="F:ATP binding"/>
    <property type="evidence" value="ECO:0007669"/>
    <property type="project" value="InterPro"/>
</dbReference>
<reference evidence="2 3" key="1">
    <citation type="journal article" date="2012" name="BMC Genomics">
        <title>Comparative genomics of the white-rot fungi, Phanerochaete carnosa and P. chrysosporium, to elucidate the genetic basis of the distinct wood types they colonize.</title>
        <authorList>
            <person name="Suzuki H."/>
            <person name="MacDonald J."/>
            <person name="Syed K."/>
            <person name="Salamov A."/>
            <person name="Hori C."/>
            <person name="Aerts A."/>
            <person name="Henrissat B."/>
            <person name="Wiebenga A."/>
            <person name="vanKuyk P.A."/>
            <person name="Barry K."/>
            <person name="Lindquist E."/>
            <person name="LaButti K."/>
            <person name="Lapidus A."/>
            <person name="Lucas S."/>
            <person name="Coutinho P."/>
            <person name="Gong Y."/>
            <person name="Samejima M."/>
            <person name="Mahadevan R."/>
            <person name="Abou-Zaid M."/>
            <person name="de Vries R.P."/>
            <person name="Igarashi K."/>
            <person name="Yadav J.S."/>
            <person name="Grigoriev I.V."/>
            <person name="Master E.R."/>
        </authorList>
    </citation>
    <scope>NUCLEOTIDE SEQUENCE [LARGE SCALE GENOMIC DNA]</scope>
    <source>
        <strain evidence="2 3">HHB-10118-sp</strain>
    </source>
</reference>
<dbReference type="STRING" id="650164.K5WZ75"/>
<dbReference type="GeneID" id="18916638"/>
<dbReference type="Pfam" id="PF07714">
    <property type="entry name" value="PK_Tyr_Ser-Thr"/>
    <property type="match status" value="1"/>
</dbReference>
<evidence type="ECO:0000259" key="1">
    <source>
        <dbReference type="PROSITE" id="PS50011"/>
    </source>
</evidence>
<dbReference type="OrthoDB" id="2800760at2759"/>
<gene>
    <name evidence="2" type="ORF">PHACADRAFT_256669</name>
</gene>
<dbReference type="HOGENOM" id="CLU_000288_7_38_1"/>
<dbReference type="PANTHER" id="PTHR44329:SF214">
    <property type="entry name" value="PROTEIN KINASE DOMAIN-CONTAINING PROTEIN"/>
    <property type="match status" value="1"/>
</dbReference>
<accession>K5WZ75</accession>
<sequence length="528" mass="59066">MSGLPGVPAVSLAVQCVQDKLKNTKYRQRTCVIFVEGMSSTSGKDRDLPPPVNECVVLLEEIVTELDSFSRYSRLKLILKDEDIKDQLKNLEKKLQAEIESFNMRTGAKSAAIKTMQALHQAAEMTEDLQSLKFLVQEMTDPQKGKQRSSGESQELLNRGHQAVELLTEASLLPDSELNVDGVGMTRSQLNQLYNDVVGAVNQLWLQTGMRPQEIKLRSALHIPKNYRGDRSPVLANQWATIYIGSYLDRKVAVKEFRSFANNAEKAKKHFVNGVKTWSFLKHDHVHTIIGMDDTVLSYIALVSIWEENGDIMKYTKENPGVDLYHLLAGAADGMAYLHGKNVIHGNLKGANILVSSNGEALITDFGLAKVLLDAAKDCNLSAQTVTRGPVPRWSAPELFMARPPDIKSDVWSFGMVMLEVSTGDVPFPKMRRDVQIIHAISNRGERPERPENNDWVTEDIWTVMQSCWQTDPDDRTDLTEVQAALEQAEQVRQDRPREPAKTSAIMRSVLGLEANRDYGDGLVPVEL</sequence>
<proteinExistence type="predicted"/>
<dbReference type="InterPro" id="IPR051681">
    <property type="entry name" value="Ser/Thr_Kinases-Pseudokinases"/>
</dbReference>
<evidence type="ECO:0000313" key="2">
    <source>
        <dbReference type="EMBL" id="EKM55787.1"/>
    </source>
</evidence>
<protein>
    <recommendedName>
        <fullName evidence="1">Protein kinase domain-containing protein</fullName>
    </recommendedName>
</protein>
<dbReference type="KEGG" id="pco:PHACADRAFT_256669"/>
<organism evidence="2 3">
    <name type="scientific">Phanerochaete carnosa (strain HHB-10118-sp)</name>
    <name type="common">White-rot fungus</name>
    <name type="synonym">Peniophora carnosa</name>
    <dbReference type="NCBI Taxonomy" id="650164"/>
    <lineage>
        <taxon>Eukaryota</taxon>
        <taxon>Fungi</taxon>
        <taxon>Dikarya</taxon>
        <taxon>Basidiomycota</taxon>
        <taxon>Agaricomycotina</taxon>
        <taxon>Agaricomycetes</taxon>
        <taxon>Polyporales</taxon>
        <taxon>Phanerochaetaceae</taxon>
        <taxon>Phanerochaete</taxon>
    </lineage>
</organism>
<dbReference type="PROSITE" id="PS50011">
    <property type="entry name" value="PROTEIN_KINASE_DOM"/>
    <property type="match status" value="1"/>
</dbReference>
<dbReference type="InterPro" id="IPR000719">
    <property type="entry name" value="Prot_kinase_dom"/>
</dbReference>
<name>K5WZ75_PHACS</name>
<evidence type="ECO:0000313" key="3">
    <source>
        <dbReference type="Proteomes" id="UP000008370"/>
    </source>
</evidence>
<dbReference type="InterPro" id="IPR059179">
    <property type="entry name" value="MLKL-like_MCAfunc"/>
</dbReference>
<dbReference type="SUPFAM" id="SSF56112">
    <property type="entry name" value="Protein kinase-like (PK-like)"/>
    <property type="match status" value="1"/>
</dbReference>
<dbReference type="PANTHER" id="PTHR44329">
    <property type="entry name" value="SERINE/THREONINE-PROTEIN KINASE TNNI3K-RELATED"/>
    <property type="match status" value="1"/>
</dbReference>
<dbReference type="InterPro" id="IPR011009">
    <property type="entry name" value="Kinase-like_dom_sf"/>
</dbReference>
<dbReference type="GO" id="GO:0004674">
    <property type="term" value="F:protein serine/threonine kinase activity"/>
    <property type="evidence" value="ECO:0007669"/>
    <property type="project" value="TreeGrafter"/>
</dbReference>
<dbReference type="InParanoid" id="K5WZ75"/>
<keyword evidence="3" id="KW-1185">Reference proteome</keyword>
<dbReference type="InterPro" id="IPR001245">
    <property type="entry name" value="Ser-Thr/Tyr_kinase_cat_dom"/>
</dbReference>
<dbReference type="CDD" id="cd21037">
    <property type="entry name" value="MLKL_NTD"/>
    <property type="match status" value="1"/>
</dbReference>
<feature type="domain" description="Protein kinase" evidence="1">
    <location>
        <begin position="220"/>
        <end position="486"/>
    </location>
</feature>
<dbReference type="RefSeq" id="XP_007396104.1">
    <property type="nucleotide sequence ID" value="XM_007396042.1"/>
</dbReference>
<dbReference type="EMBL" id="JH930472">
    <property type="protein sequence ID" value="EKM55787.1"/>
    <property type="molecule type" value="Genomic_DNA"/>
</dbReference>
<dbReference type="AlphaFoldDB" id="K5WZ75"/>